<reference evidence="4 5" key="1">
    <citation type="submission" date="2020-07" db="EMBL/GenBank/DDBJ databases">
        <title>Sequencing the genomes of 1000 actinobacteria strains.</title>
        <authorList>
            <person name="Klenk H.-P."/>
        </authorList>
    </citation>
    <scope>NUCLEOTIDE SEQUENCE [LARGE SCALE GENOMIC DNA]</scope>
    <source>
        <strain evidence="4 5">CXB654</strain>
    </source>
</reference>
<name>A0A852U2U5_9ACTN</name>
<protein>
    <submittedName>
        <fullName evidence="4">GNAT superfamily N-acetyltransferase</fullName>
    </submittedName>
</protein>
<accession>A0A852U2U5</accession>
<dbReference type="GO" id="GO:0008080">
    <property type="term" value="F:N-acetyltransferase activity"/>
    <property type="evidence" value="ECO:0007669"/>
    <property type="project" value="InterPro"/>
</dbReference>
<dbReference type="CDD" id="cd04301">
    <property type="entry name" value="NAT_SF"/>
    <property type="match status" value="1"/>
</dbReference>
<dbReference type="InterPro" id="IPR045039">
    <property type="entry name" value="NSI-like"/>
</dbReference>
<dbReference type="GO" id="GO:0005737">
    <property type="term" value="C:cytoplasm"/>
    <property type="evidence" value="ECO:0007669"/>
    <property type="project" value="TreeGrafter"/>
</dbReference>
<dbReference type="Proteomes" id="UP000589036">
    <property type="component" value="Unassembled WGS sequence"/>
</dbReference>
<gene>
    <name evidence="4" type="ORF">HDA32_005668</name>
</gene>
<feature type="domain" description="N-acetyltransferase" evidence="3">
    <location>
        <begin position="8"/>
        <end position="135"/>
    </location>
</feature>
<evidence type="ECO:0000259" key="3">
    <source>
        <dbReference type="PROSITE" id="PS51186"/>
    </source>
</evidence>
<comment type="caution">
    <text evidence="4">The sequence shown here is derived from an EMBL/GenBank/DDBJ whole genome shotgun (WGS) entry which is preliminary data.</text>
</comment>
<organism evidence="4 5">
    <name type="scientific">Spinactinospora alkalitolerans</name>
    <dbReference type="NCBI Taxonomy" id="687207"/>
    <lineage>
        <taxon>Bacteria</taxon>
        <taxon>Bacillati</taxon>
        <taxon>Actinomycetota</taxon>
        <taxon>Actinomycetes</taxon>
        <taxon>Streptosporangiales</taxon>
        <taxon>Nocardiopsidaceae</taxon>
        <taxon>Spinactinospora</taxon>
    </lineage>
</organism>
<dbReference type="PROSITE" id="PS51186">
    <property type="entry name" value="GNAT"/>
    <property type="match status" value="1"/>
</dbReference>
<keyword evidence="2" id="KW-0012">Acyltransferase</keyword>
<dbReference type="AlphaFoldDB" id="A0A852U2U5"/>
<dbReference type="InterPro" id="IPR000182">
    <property type="entry name" value="GNAT_dom"/>
</dbReference>
<dbReference type="SUPFAM" id="SSF55729">
    <property type="entry name" value="Acyl-CoA N-acyltransferases (Nat)"/>
    <property type="match status" value="1"/>
</dbReference>
<evidence type="ECO:0000313" key="4">
    <source>
        <dbReference type="EMBL" id="NYE50548.1"/>
    </source>
</evidence>
<sequence>MTGHQHDGVVLAVRPALGNAELNDLFGASWPEHRETDFRPVLEHSLAWVGARRDDRLTGYVNVAWDGGAHAFVLDVTVHPDERGRGLGRRLVARAADLAREAGAAWLHVDYEPHLASFYAGCGFRPTAAGLLRLA</sequence>
<dbReference type="EMBL" id="JACCCC010000001">
    <property type="protein sequence ID" value="NYE50548.1"/>
    <property type="molecule type" value="Genomic_DNA"/>
</dbReference>
<dbReference type="InterPro" id="IPR016181">
    <property type="entry name" value="Acyl_CoA_acyltransferase"/>
</dbReference>
<keyword evidence="1 4" id="KW-0808">Transferase</keyword>
<dbReference type="Pfam" id="PF00583">
    <property type="entry name" value="Acetyltransf_1"/>
    <property type="match status" value="1"/>
</dbReference>
<evidence type="ECO:0000256" key="2">
    <source>
        <dbReference type="ARBA" id="ARBA00023315"/>
    </source>
</evidence>
<evidence type="ECO:0000256" key="1">
    <source>
        <dbReference type="ARBA" id="ARBA00022679"/>
    </source>
</evidence>
<dbReference type="PANTHER" id="PTHR43626">
    <property type="entry name" value="ACYL-COA N-ACYLTRANSFERASE"/>
    <property type="match status" value="1"/>
</dbReference>
<dbReference type="RefSeq" id="WP_179646010.1">
    <property type="nucleotide sequence ID" value="NZ_BAAAYY010000006.1"/>
</dbReference>
<dbReference type="Gene3D" id="3.40.630.30">
    <property type="match status" value="1"/>
</dbReference>
<dbReference type="PANTHER" id="PTHR43626:SF4">
    <property type="entry name" value="GCN5-RELATED N-ACETYLTRANSFERASE 2, CHLOROPLASTIC"/>
    <property type="match status" value="1"/>
</dbReference>
<keyword evidence="5" id="KW-1185">Reference proteome</keyword>
<evidence type="ECO:0000313" key="5">
    <source>
        <dbReference type="Proteomes" id="UP000589036"/>
    </source>
</evidence>
<proteinExistence type="predicted"/>